<dbReference type="AlphaFoldDB" id="A0A1X0SEB9"/>
<organism evidence="2 3">
    <name type="scientific">Rhizopus microsporus</name>
    <dbReference type="NCBI Taxonomy" id="58291"/>
    <lineage>
        <taxon>Eukaryota</taxon>
        <taxon>Fungi</taxon>
        <taxon>Fungi incertae sedis</taxon>
        <taxon>Mucoromycota</taxon>
        <taxon>Mucoromycotina</taxon>
        <taxon>Mucoromycetes</taxon>
        <taxon>Mucorales</taxon>
        <taxon>Mucorineae</taxon>
        <taxon>Rhizopodaceae</taxon>
        <taxon>Rhizopus</taxon>
    </lineage>
</organism>
<accession>A0A1X0SEB9</accession>
<dbReference type="InterPro" id="IPR036425">
    <property type="entry name" value="MoaB/Mog-like_dom_sf"/>
</dbReference>
<dbReference type="PANTHER" id="PTHR47675">
    <property type="entry name" value="MOLYBDOPTERIN BINDING DOMAIN PROTEIN (AFU_ORTHOLOGUE AFUA_5G11210)"/>
    <property type="match status" value="1"/>
</dbReference>
<evidence type="ECO:0000259" key="1">
    <source>
        <dbReference type="SMART" id="SM00852"/>
    </source>
</evidence>
<dbReference type="Pfam" id="PF24102">
    <property type="entry name" value="FLAD1_M"/>
    <property type="match status" value="1"/>
</dbReference>
<dbReference type="Proteomes" id="UP000242381">
    <property type="component" value="Unassembled WGS sequence"/>
</dbReference>
<proteinExistence type="predicted"/>
<dbReference type="InterPro" id="IPR056596">
    <property type="entry name" value="FLAD1_M"/>
</dbReference>
<dbReference type="Pfam" id="PF00994">
    <property type="entry name" value="MoCF_biosynth"/>
    <property type="match status" value="1"/>
</dbReference>
<dbReference type="EMBL" id="KV921264">
    <property type="protein sequence ID" value="ORE22650.1"/>
    <property type="molecule type" value="Genomic_DNA"/>
</dbReference>
<feature type="domain" description="MoaB/Mog" evidence="1">
    <location>
        <begin position="9"/>
        <end position="183"/>
    </location>
</feature>
<dbReference type="GO" id="GO:0042726">
    <property type="term" value="P:flavin-containing compound metabolic process"/>
    <property type="evidence" value="ECO:0007669"/>
    <property type="project" value="TreeGrafter"/>
</dbReference>
<dbReference type="SUPFAM" id="SSF53218">
    <property type="entry name" value="Molybdenum cofactor biosynthesis proteins"/>
    <property type="match status" value="1"/>
</dbReference>
<reference evidence="2 3" key="1">
    <citation type="journal article" date="2016" name="Proc. Natl. Acad. Sci. U.S.A.">
        <title>Lipid metabolic changes in an early divergent fungus govern the establishment of a mutualistic symbiosis with endobacteria.</title>
        <authorList>
            <person name="Lastovetsky O.A."/>
            <person name="Gaspar M.L."/>
            <person name="Mondo S.J."/>
            <person name="LaButti K.M."/>
            <person name="Sandor L."/>
            <person name="Grigoriev I.V."/>
            <person name="Henry S.A."/>
            <person name="Pawlowska T.E."/>
        </authorList>
    </citation>
    <scope>NUCLEOTIDE SEQUENCE [LARGE SCALE GENOMIC DNA]</scope>
    <source>
        <strain evidence="2 3">ATCC 11559</strain>
    </source>
</reference>
<gene>
    <name evidence="2" type="ORF">BCV71DRAFT_171428</name>
</gene>
<evidence type="ECO:0000313" key="2">
    <source>
        <dbReference type="EMBL" id="ORE22650.1"/>
    </source>
</evidence>
<dbReference type="VEuPathDB" id="FungiDB:BCV72DRAFT_320015"/>
<dbReference type="InterPro" id="IPR001453">
    <property type="entry name" value="MoaB/Mog_dom"/>
</dbReference>
<evidence type="ECO:0000313" key="3">
    <source>
        <dbReference type="Proteomes" id="UP000242381"/>
    </source>
</evidence>
<protein>
    <submittedName>
        <fullName evidence="2">Molybdopterin binding protein</fullName>
    </submittedName>
</protein>
<sequence>MRKKTITAACCVIGDEILSGKTQDANSHYLAKTLFDLGIELKCIQVIGDNKQDIINSVRELSSTYDIVFTSGGIGRKKKKDKICPTHDDITYESIASAYGLQLKTDKDTLEFFKRQAEKRNMKWTKSHVRMATFPYPAELLREKKGIPFPVVVVNKNIHVLPGVPMLFKILLDSLKPRLAVISGSRFYRCEIATRKTEVSIAEVLADIQARSDDAKIGSYPFGKNQDGIQVVITVSGKEQSKVDNITREIMEKTEGWLYNSVL</sequence>
<dbReference type="CDD" id="cd00885">
    <property type="entry name" value="cinA"/>
    <property type="match status" value="1"/>
</dbReference>
<name>A0A1X0SEB9_RHIZD</name>
<dbReference type="PANTHER" id="PTHR47675:SF1">
    <property type="entry name" value="MOLYBDOPTERIN BINDING DOMAIN PROTEIN (AFU_ORTHOLOGUE AFUA_5G11210)"/>
    <property type="match status" value="1"/>
</dbReference>
<dbReference type="SMART" id="SM00852">
    <property type="entry name" value="MoCF_biosynth"/>
    <property type="match status" value="1"/>
</dbReference>
<dbReference type="GO" id="GO:0047884">
    <property type="term" value="F:FAD diphosphatase activity"/>
    <property type="evidence" value="ECO:0007669"/>
    <property type="project" value="TreeGrafter"/>
</dbReference>
<dbReference type="Gene3D" id="3.40.980.10">
    <property type="entry name" value="MoaB/Mog-like domain"/>
    <property type="match status" value="1"/>
</dbReference>
<dbReference type="OMA" id="MARMPRG"/>